<evidence type="ECO:0000313" key="4">
    <source>
        <dbReference type="Proteomes" id="UP001044222"/>
    </source>
</evidence>
<name>A0A9D3MXM5_ANGAN</name>
<feature type="transmembrane region" description="Helical" evidence="2">
    <location>
        <begin position="46"/>
        <end position="67"/>
    </location>
</feature>
<proteinExistence type="predicted"/>
<organism evidence="3 4">
    <name type="scientific">Anguilla anguilla</name>
    <name type="common">European freshwater eel</name>
    <name type="synonym">Muraena anguilla</name>
    <dbReference type="NCBI Taxonomy" id="7936"/>
    <lineage>
        <taxon>Eukaryota</taxon>
        <taxon>Metazoa</taxon>
        <taxon>Chordata</taxon>
        <taxon>Craniata</taxon>
        <taxon>Vertebrata</taxon>
        <taxon>Euteleostomi</taxon>
        <taxon>Actinopterygii</taxon>
        <taxon>Neopterygii</taxon>
        <taxon>Teleostei</taxon>
        <taxon>Anguilliformes</taxon>
        <taxon>Anguillidae</taxon>
        <taxon>Anguilla</taxon>
    </lineage>
</organism>
<evidence type="ECO:0000256" key="1">
    <source>
        <dbReference type="SAM" id="MobiDB-lite"/>
    </source>
</evidence>
<evidence type="ECO:0008006" key="5">
    <source>
        <dbReference type="Google" id="ProtNLM"/>
    </source>
</evidence>
<protein>
    <recommendedName>
        <fullName evidence="5">Noncompact myelin-associated protein</fullName>
    </recommendedName>
</protein>
<feature type="region of interest" description="Disordered" evidence="1">
    <location>
        <begin position="79"/>
        <end position="118"/>
    </location>
</feature>
<dbReference type="GO" id="GO:0019911">
    <property type="term" value="F:structural constituent of myelin sheath"/>
    <property type="evidence" value="ECO:0007669"/>
    <property type="project" value="InterPro"/>
</dbReference>
<dbReference type="InterPro" id="IPR038940">
    <property type="entry name" value="NCMAP"/>
</dbReference>
<dbReference type="GO" id="GO:0043220">
    <property type="term" value="C:Schmidt-Lanterman incisure"/>
    <property type="evidence" value="ECO:0007669"/>
    <property type="project" value="InterPro"/>
</dbReference>
<evidence type="ECO:0000313" key="3">
    <source>
        <dbReference type="EMBL" id="KAG5856068.1"/>
    </source>
</evidence>
<feature type="compositionally biased region" description="Polar residues" evidence="1">
    <location>
        <begin position="104"/>
        <end position="118"/>
    </location>
</feature>
<evidence type="ECO:0000256" key="2">
    <source>
        <dbReference type="SAM" id="Phobius"/>
    </source>
</evidence>
<accession>A0A9D3MXM5</accession>
<keyword evidence="2" id="KW-1133">Transmembrane helix</keyword>
<keyword evidence="4" id="KW-1185">Reference proteome</keyword>
<keyword evidence="2" id="KW-0812">Transmembrane</keyword>
<dbReference type="AlphaFoldDB" id="A0A9D3MXM5"/>
<comment type="caution">
    <text evidence="3">The sequence shown here is derived from an EMBL/GenBank/DDBJ whole genome shotgun (WGS) entry which is preliminary data.</text>
</comment>
<dbReference type="GO" id="GO:0033270">
    <property type="term" value="C:paranode region of axon"/>
    <property type="evidence" value="ECO:0007669"/>
    <property type="project" value="InterPro"/>
</dbReference>
<dbReference type="PANTHER" id="PTHR35974:SF1">
    <property type="entry name" value="NONCOMPACT MYELIN-ASSOCIATED PROTEIN"/>
    <property type="match status" value="1"/>
</dbReference>
<keyword evidence="2" id="KW-0472">Membrane</keyword>
<dbReference type="GO" id="GO:0031641">
    <property type="term" value="P:regulation of myelination"/>
    <property type="evidence" value="ECO:0007669"/>
    <property type="project" value="InterPro"/>
</dbReference>
<dbReference type="EMBL" id="JAFIRN010000001">
    <property type="protein sequence ID" value="KAG5856068.1"/>
    <property type="molecule type" value="Genomic_DNA"/>
</dbReference>
<dbReference type="Proteomes" id="UP001044222">
    <property type="component" value="Unassembled WGS sequence"/>
</dbReference>
<dbReference type="GO" id="GO:0005886">
    <property type="term" value="C:plasma membrane"/>
    <property type="evidence" value="ECO:0007669"/>
    <property type="project" value="InterPro"/>
</dbReference>
<dbReference type="PANTHER" id="PTHR35974">
    <property type="entry name" value="NONCOMPACT MYELIN-ASSOCIATED PROTEIN"/>
    <property type="match status" value="1"/>
</dbReference>
<sequence length="161" mass="17559">MMMSMDRRCYTFLKMKSATFSTSTTNTTQSPATTKSKENILIQSSGAMIAVIVIGIIIILTILLIILKTYHRCTKTSRVLRGGPKSRTKSSSTVHTNMHFGPRSPNSESSSVAQARSTMGNGFQLPRAEVPNHAQNSMEQLSTISDSTVVTIHNAPPLENT</sequence>
<gene>
    <name evidence="3" type="ORF">ANANG_G00004010</name>
</gene>
<reference evidence="3" key="1">
    <citation type="submission" date="2021-01" db="EMBL/GenBank/DDBJ databases">
        <title>A chromosome-scale assembly of European eel, Anguilla anguilla.</title>
        <authorList>
            <person name="Henkel C."/>
            <person name="Jong-Raadsen S.A."/>
            <person name="Dufour S."/>
            <person name="Weltzien F.-A."/>
            <person name="Palstra A.P."/>
            <person name="Pelster B."/>
            <person name="Spaink H.P."/>
            <person name="Van Den Thillart G.E."/>
            <person name="Jansen H."/>
            <person name="Zahm M."/>
            <person name="Klopp C."/>
            <person name="Cedric C."/>
            <person name="Louis A."/>
            <person name="Berthelot C."/>
            <person name="Parey E."/>
            <person name="Roest Crollius H."/>
            <person name="Montfort J."/>
            <person name="Robinson-Rechavi M."/>
            <person name="Bucao C."/>
            <person name="Bouchez O."/>
            <person name="Gislard M."/>
            <person name="Lluch J."/>
            <person name="Milhes M."/>
            <person name="Lampietro C."/>
            <person name="Lopez Roques C."/>
            <person name="Donnadieu C."/>
            <person name="Braasch I."/>
            <person name="Desvignes T."/>
            <person name="Postlethwait J."/>
            <person name="Bobe J."/>
            <person name="Guiguen Y."/>
            <person name="Dirks R."/>
        </authorList>
    </citation>
    <scope>NUCLEOTIDE SEQUENCE</scope>
    <source>
        <strain evidence="3">Tag_6206</strain>
        <tissue evidence="3">Liver</tissue>
    </source>
</reference>